<sequence>MGSRLICIFVFFLTCSFSLPANSLDYPVDYTFEQVPDPLSLDNPVYPLIDKKVPSPGKSFYDLYFGTVLTRMTRRLGLRHEYSRFDPFNANHSLLLMTYQNTGRWWIYRTTPLPCDRPANLVMTLSSQTTELRWDRNLSNIIWGLRDFKIIKIDVETRKETVVKDFAKDKTLAPIIRAETDLFRITTKKEGEASLNNRFWALCLQGQNEDGRLRYIFTWDRQKNKILGVFKLSREEAELIDWVGMSPLGKRVLILGRPASGRILSGLNMADKKFRKFYKLTNRHGHSDVGLDDKGREVIVMVNTCTGYVDLIPLDFTSKPVKTLGDYEGNGIRPLIQLTSSTRSIHISCNYPGYCVVSTFCPPDVQEDNWLDRMIAMVKLDREKPSAYYLAKLYNSRGPGEYVAETKASISNDGTRIVWTDNWSLNVGEEQTFIMQLTMPSAWSDKLDSSQLQ</sequence>
<proteinExistence type="predicted"/>
<dbReference type="AlphaFoldDB" id="A0A9W6D264"/>
<evidence type="ECO:0000256" key="1">
    <source>
        <dbReference type="SAM" id="SignalP"/>
    </source>
</evidence>
<organism evidence="2 3">
    <name type="scientific">Desulforhabdus amnigena</name>
    <dbReference type="NCBI Taxonomy" id="40218"/>
    <lineage>
        <taxon>Bacteria</taxon>
        <taxon>Pseudomonadati</taxon>
        <taxon>Thermodesulfobacteriota</taxon>
        <taxon>Syntrophobacteria</taxon>
        <taxon>Syntrophobacterales</taxon>
        <taxon>Syntrophobacteraceae</taxon>
        <taxon>Desulforhabdus</taxon>
    </lineage>
</organism>
<dbReference type="SUPFAM" id="SSF82171">
    <property type="entry name" value="DPP6 N-terminal domain-like"/>
    <property type="match status" value="1"/>
</dbReference>
<gene>
    <name evidence="2" type="ORF">DAMNIGENAA_19180</name>
</gene>
<keyword evidence="3" id="KW-1185">Reference proteome</keyword>
<name>A0A9W6D264_9BACT</name>
<feature type="chain" id="PRO_5040727002" evidence="1">
    <location>
        <begin position="24"/>
        <end position="453"/>
    </location>
</feature>
<evidence type="ECO:0000313" key="2">
    <source>
        <dbReference type="EMBL" id="GLI34485.1"/>
    </source>
</evidence>
<reference evidence="2" key="1">
    <citation type="submission" date="2022-12" db="EMBL/GenBank/DDBJ databases">
        <title>Reference genome sequencing for broad-spectrum identification of bacterial and archaeal isolates by mass spectrometry.</title>
        <authorList>
            <person name="Sekiguchi Y."/>
            <person name="Tourlousse D.M."/>
        </authorList>
    </citation>
    <scope>NUCLEOTIDE SEQUENCE</scope>
    <source>
        <strain evidence="2">ASRB1</strain>
    </source>
</reference>
<comment type="caution">
    <text evidence="2">The sequence shown here is derived from an EMBL/GenBank/DDBJ whole genome shotgun (WGS) entry which is preliminary data.</text>
</comment>
<feature type="signal peptide" evidence="1">
    <location>
        <begin position="1"/>
        <end position="23"/>
    </location>
</feature>
<evidence type="ECO:0000313" key="3">
    <source>
        <dbReference type="Proteomes" id="UP001144372"/>
    </source>
</evidence>
<keyword evidence="1" id="KW-0732">Signal</keyword>
<accession>A0A9W6D264</accession>
<dbReference type="Proteomes" id="UP001144372">
    <property type="component" value="Unassembled WGS sequence"/>
</dbReference>
<dbReference type="EMBL" id="BSDR01000001">
    <property type="protein sequence ID" value="GLI34485.1"/>
    <property type="molecule type" value="Genomic_DNA"/>
</dbReference>
<protein>
    <submittedName>
        <fullName evidence="2">Uncharacterized protein</fullName>
    </submittedName>
</protein>